<feature type="region of interest" description="Disordered" evidence="2">
    <location>
        <begin position="1083"/>
        <end position="1128"/>
    </location>
</feature>
<keyword evidence="5" id="KW-1185">Reference proteome</keyword>
<protein>
    <recommendedName>
        <fullName evidence="1">RNA-dependent RNA polymerase</fullName>
        <ecNumber evidence="1">2.7.7.48</ecNumber>
    </recommendedName>
</protein>
<dbReference type="PANTHER" id="PTHR23079:SF55">
    <property type="entry name" value="RNA-DIRECTED RNA POLYMERASE"/>
    <property type="match status" value="1"/>
</dbReference>
<evidence type="ECO:0000313" key="5">
    <source>
        <dbReference type="Proteomes" id="UP000298030"/>
    </source>
</evidence>
<gene>
    <name evidence="4" type="ORF">FA13DRAFT_1785500</name>
</gene>
<dbReference type="STRING" id="71717.A0A4Y7U077"/>
<comment type="catalytic activity">
    <reaction evidence="1">
        <text>RNA(n) + a ribonucleoside 5'-triphosphate = RNA(n+1) + diphosphate</text>
        <dbReference type="Rhea" id="RHEA:21248"/>
        <dbReference type="Rhea" id="RHEA-COMP:14527"/>
        <dbReference type="Rhea" id="RHEA-COMP:17342"/>
        <dbReference type="ChEBI" id="CHEBI:33019"/>
        <dbReference type="ChEBI" id="CHEBI:61557"/>
        <dbReference type="ChEBI" id="CHEBI:140395"/>
        <dbReference type="EC" id="2.7.7.48"/>
    </reaction>
</comment>
<comment type="similarity">
    <text evidence="1">Belongs to the RdRP family.</text>
</comment>
<evidence type="ECO:0000259" key="3">
    <source>
        <dbReference type="Pfam" id="PF05183"/>
    </source>
</evidence>
<dbReference type="Pfam" id="PF05183">
    <property type="entry name" value="RdRP"/>
    <property type="match status" value="1"/>
</dbReference>
<dbReference type="PANTHER" id="PTHR23079">
    <property type="entry name" value="RNA-DEPENDENT RNA POLYMERASE"/>
    <property type="match status" value="1"/>
</dbReference>
<dbReference type="GO" id="GO:0003968">
    <property type="term" value="F:RNA-directed RNA polymerase activity"/>
    <property type="evidence" value="ECO:0007669"/>
    <property type="project" value="UniProtKB-KW"/>
</dbReference>
<evidence type="ECO:0000256" key="1">
    <source>
        <dbReference type="RuleBase" id="RU363098"/>
    </source>
</evidence>
<dbReference type="GO" id="GO:0030422">
    <property type="term" value="P:siRNA processing"/>
    <property type="evidence" value="ECO:0007669"/>
    <property type="project" value="TreeGrafter"/>
</dbReference>
<organism evidence="4 5">
    <name type="scientific">Coprinellus micaceus</name>
    <name type="common">Glistening ink-cap mushroom</name>
    <name type="synonym">Coprinus micaceus</name>
    <dbReference type="NCBI Taxonomy" id="71717"/>
    <lineage>
        <taxon>Eukaryota</taxon>
        <taxon>Fungi</taxon>
        <taxon>Dikarya</taxon>
        <taxon>Basidiomycota</taxon>
        <taxon>Agaricomycotina</taxon>
        <taxon>Agaricomycetes</taxon>
        <taxon>Agaricomycetidae</taxon>
        <taxon>Agaricales</taxon>
        <taxon>Agaricineae</taxon>
        <taxon>Psathyrellaceae</taxon>
        <taxon>Coprinellus</taxon>
    </lineage>
</organism>
<dbReference type="OrthoDB" id="6513042at2759"/>
<dbReference type="Proteomes" id="UP000298030">
    <property type="component" value="Unassembled WGS sequence"/>
</dbReference>
<name>A0A4Y7U077_COPMI</name>
<reference evidence="4 5" key="1">
    <citation type="journal article" date="2019" name="Nat. Ecol. Evol.">
        <title>Megaphylogeny resolves global patterns of mushroom evolution.</title>
        <authorList>
            <person name="Varga T."/>
            <person name="Krizsan K."/>
            <person name="Foldi C."/>
            <person name="Dima B."/>
            <person name="Sanchez-Garcia M."/>
            <person name="Sanchez-Ramirez S."/>
            <person name="Szollosi G.J."/>
            <person name="Szarkandi J.G."/>
            <person name="Papp V."/>
            <person name="Albert L."/>
            <person name="Andreopoulos W."/>
            <person name="Angelini C."/>
            <person name="Antonin V."/>
            <person name="Barry K.W."/>
            <person name="Bougher N.L."/>
            <person name="Buchanan P."/>
            <person name="Buyck B."/>
            <person name="Bense V."/>
            <person name="Catcheside P."/>
            <person name="Chovatia M."/>
            <person name="Cooper J."/>
            <person name="Damon W."/>
            <person name="Desjardin D."/>
            <person name="Finy P."/>
            <person name="Geml J."/>
            <person name="Haridas S."/>
            <person name="Hughes K."/>
            <person name="Justo A."/>
            <person name="Karasinski D."/>
            <person name="Kautmanova I."/>
            <person name="Kiss B."/>
            <person name="Kocsube S."/>
            <person name="Kotiranta H."/>
            <person name="LaButti K.M."/>
            <person name="Lechner B.E."/>
            <person name="Liimatainen K."/>
            <person name="Lipzen A."/>
            <person name="Lukacs Z."/>
            <person name="Mihaltcheva S."/>
            <person name="Morgado L.N."/>
            <person name="Niskanen T."/>
            <person name="Noordeloos M.E."/>
            <person name="Ohm R.A."/>
            <person name="Ortiz-Santana B."/>
            <person name="Ovrebo C."/>
            <person name="Racz N."/>
            <person name="Riley R."/>
            <person name="Savchenko A."/>
            <person name="Shiryaev A."/>
            <person name="Soop K."/>
            <person name="Spirin V."/>
            <person name="Szebenyi C."/>
            <person name="Tomsovsky M."/>
            <person name="Tulloss R.E."/>
            <person name="Uehling J."/>
            <person name="Grigoriev I.V."/>
            <person name="Vagvolgyi C."/>
            <person name="Papp T."/>
            <person name="Martin F.M."/>
            <person name="Miettinen O."/>
            <person name="Hibbett D.S."/>
            <person name="Nagy L.G."/>
        </authorList>
    </citation>
    <scope>NUCLEOTIDE SEQUENCE [LARGE SCALE GENOMIC DNA]</scope>
    <source>
        <strain evidence="4 5">FP101781</strain>
    </source>
</reference>
<comment type="caution">
    <text evidence="4">The sequence shown here is derived from an EMBL/GenBank/DDBJ whole genome shotgun (WGS) entry which is preliminary data.</text>
</comment>
<keyword evidence="1" id="KW-0808">Transferase</keyword>
<keyword evidence="1" id="KW-0548">Nucleotidyltransferase</keyword>
<proteinExistence type="inferred from homology"/>
<keyword evidence="1" id="KW-0696">RNA-directed RNA polymerase</keyword>
<accession>A0A4Y7U077</accession>
<keyword evidence="1" id="KW-0694">RNA-binding</keyword>
<evidence type="ECO:0000256" key="2">
    <source>
        <dbReference type="SAM" id="MobiDB-lite"/>
    </source>
</evidence>
<sequence>MHADPDQFVPATGDCSLTTQSLSLPIQPAFTLRNRHRHFLLVSVLLTEMEVYMRNVPYTATRSNAVQALAEHLHSPAFLLGEAPFNFDVQLPREKNGEANRGFGFLTFPMAELGIRFLKAFPHGLNMFDRMVQFHPSRHPEGRPRVVEEIRTMPFTNPKVLEEEEDRYLQLSENRIVVGSIQFGWDCRDRVFSIESESPLTGTLSFDDERRQFRMEFIHISYRYHIAIPIPQIDFLAAHPGKEGLPVIFFKLHNPPFLEMDVEDVPSQETRKAGGDNFPSMRKKISFLPLPHDHERVVPYISVTIRFVCPFADALDSFQTLSELVGLRHLSRNSYPAEPRCLFSANALDSLDSSIRSLPWPVAFQVEAIVRKRAASIPEVLEIIPDIKELKEYQDSFLRVTFAEEGRHKFQHDRDVDGPAYIQDRIGSALMQGLHVAGHRFVKPFQIKSGEWVTASAIVADLGKFDDLEFDKDLIRCPARYAARLALAFTTTEAAVAINHGEQGGLPDIKTPDGRYLFTDGVGTISLAMASDIWKRLKHNKRYRSIETPPSAYIIRFSGSKGVLSVDHTLRGRKIMLRKSMIKFKAPSSNDIEIVRAIDRPSPFYMNRPLIMLLEGLGVPYEVFKRFQDRAVEETYTAPVTLDEAGKMLESHGLGMSFRIPNTMVGLHDLGVETLVGDRFYDKAVEFARDHILRSPKHSARIPIPGAWTLVGVADVHEFLRSGEVFACVQPVQGERIFLEGPVVVSRSPVIHPGDVQVVRAIGKPPPGSCFEKEPLTNTIVFSVLGERSLPSCLAGGDLDGDIYNVIPLDNPDLAGFLPVDTCDPGEYDSAPKNLLPVGKKCTLQDVAGFVMDYLVSDVVGVIAKTWLTIADQAKWSGTPVNTKTIPRQKRNAKPDWDCPETLTTPTVGKFYSSTRAIGQLSRGINLPVDIGSIKEGATWISSNGHRNTGDSRIFPVQKRVGQSVQTGEIGGQFRQNAEKLFSQYKAQLQEAFIGTISQRFTDQRRRKDMLSRLRESTDALVRRIRYTLEGGKAESGEDFLRRSWCAWQVALNKGSQFGAQSFGWLALGCILEAISAIQERDIGPTRNPIPTGLPSGTSLGKRRAQELEDDGERCSSSQSRQKKVARTYDLDHDVIDLTVEEPEG</sequence>
<dbReference type="InterPro" id="IPR007855">
    <property type="entry name" value="RDRP"/>
</dbReference>
<dbReference type="EMBL" id="QPFP01000002">
    <property type="protein sequence ID" value="TEB39239.1"/>
    <property type="molecule type" value="Genomic_DNA"/>
</dbReference>
<dbReference type="InterPro" id="IPR057596">
    <property type="entry name" value="RDRP_core"/>
</dbReference>
<evidence type="ECO:0000313" key="4">
    <source>
        <dbReference type="EMBL" id="TEB39239.1"/>
    </source>
</evidence>
<dbReference type="AlphaFoldDB" id="A0A4Y7U077"/>
<feature type="domain" description="RDRP core" evidence="3">
    <location>
        <begin position="388"/>
        <end position="874"/>
    </location>
</feature>
<dbReference type="GO" id="GO:0031380">
    <property type="term" value="C:nuclear RNA-directed RNA polymerase complex"/>
    <property type="evidence" value="ECO:0007669"/>
    <property type="project" value="TreeGrafter"/>
</dbReference>
<dbReference type="EC" id="2.7.7.48" evidence="1"/>
<dbReference type="GO" id="GO:0003723">
    <property type="term" value="F:RNA binding"/>
    <property type="evidence" value="ECO:0007669"/>
    <property type="project" value="UniProtKB-KW"/>
</dbReference>